<sequence>MKNIFPAIAIILCILLNGCKTIAVGNKALTVIEEPISLGGIIDFESTVSKNLINVRTVPNYKNRIKLSAFSIEFNKKAFKNYKNAVANQSIVSQDSTLKDSVQSISNYIYLSIQDKLDLIEAINGEENSNVVAYLKLNHKSKVVDEIAVVFSDEETRSIQKAEEVFLYKMGIDSYGLHLYTDSKLTSTVLFNNAVVFAFSASFFCWQGERESDLKIVDLSDARHPCPENTYSKARKAIKKVDLYDF</sequence>
<gene>
    <name evidence="1" type="ORF">BST86_01610</name>
</gene>
<reference evidence="1 2" key="1">
    <citation type="submission" date="2016-11" db="EMBL/GenBank/DDBJ databases">
        <title>Trade-off between light-utilization and light-protection in marine flavobacteria.</title>
        <authorList>
            <person name="Kumagai Y."/>
        </authorList>
    </citation>
    <scope>NUCLEOTIDE SEQUENCE [LARGE SCALE GENOMIC DNA]</scope>
    <source>
        <strain evidence="1 2">JCM 17109</strain>
    </source>
</reference>
<keyword evidence="2" id="KW-1185">Reference proteome</keyword>
<accession>A0A2S9WQV6</accession>
<proteinExistence type="predicted"/>
<dbReference type="AlphaFoldDB" id="A0A2S9WQV6"/>
<evidence type="ECO:0000313" key="2">
    <source>
        <dbReference type="Proteomes" id="UP000239532"/>
    </source>
</evidence>
<organism evidence="1 2">
    <name type="scientific">Nonlabens agnitus</name>
    <dbReference type="NCBI Taxonomy" id="870484"/>
    <lineage>
        <taxon>Bacteria</taxon>
        <taxon>Pseudomonadati</taxon>
        <taxon>Bacteroidota</taxon>
        <taxon>Flavobacteriia</taxon>
        <taxon>Flavobacteriales</taxon>
        <taxon>Flavobacteriaceae</taxon>
        <taxon>Nonlabens</taxon>
    </lineage>
</organism>
<protein>
    <submittedName>
        <fullName evidence="1">Uncharacterized protein</fullName>
    </submittedName>
</protein>
<dbReference type="Proteomes" id="UP000239532">
    <property type="component" value="Unassembled WGS sequence"/>
</dbReference>
<dbReference type="EMBL" id="MQUC01000003">
    <property type="protein sequence ID" value="PRP65875.1"/>
    <property type="molecule type" value="Genomic_DNA"/>
</dbReference>
<dbReference type="RefSeq" id="WP_105981742.1">
    <property type="nucleotide sequence ID" value="NZ_MQUC01000003.1"/>
</dbReference>
<evidence type="ECO:0000313" key="1">
    <source>
        <dbReference type="EMBL" id="PRP65875.1"/>
    </source>
</evidence>
<dbReference type="OrthoDB" id="1186960at2"/>
<name>A0A2S9WQV6_9FLAO</name>
<comment type="caution">
    <text evidence="1">The sequence shown here is derived from an EMBL/GenBank/DDBJ whole genome shotgun (WGS) entry which is preliminary data.</text>
</comment>